<dbReference type="PATRIC" id="fig|153151.4.peg.1643"/>
<dbReference type="RefSeq" id="WP_062679061.1">
    <property type="nucleotide sequence ID" value="NZ_LQYW01000165.1"/>
</dbReference>
<evidence type="ECO:0000313" key="2">
    <source>
        <dbReference type="Proteomes" id="UP000075324"/>
    </source>
</evidence>
<name>A0A150MGN0_9BACL</name>
<dbReference type="EMBL" id="LQYW01000165">
    <property type="protein sequence ID" value="KYD23469.1"/>
    <property type="molecule type" value="Genomic_DNA"/>
</dbReference>
<protein>
    <submittedName>
        <fullName evidence="1">Uncharacterized protein</fullName>
    </submittedName>
</protein>
<accession>A0A150MGN0</accession>
<dbReference type="AlphaFoldDB" id="A0A150MGN0"/>
<gene>
    <name evidence="1" type="ORF">B4110_3223</name>
</gene>
<sequence length="86" mass="10371">MKWSELRKQYPNQFVLVEAISAYSQNGKRIIEEMVVIDRYHSVSDAWNGYKQQHKTFPEKELYIFHTSKEEIEVEEQYFIGIRGRV</sequence>
<evidence type="ECO:0000313" key="1">
    <source>
        <dbReference type="EMBL" id="KYD23469.1"/>
    </source>
</evidence>
<dbReference type="Proteomes" id="UP000075324">
    <property type="component" value="Unassembled WGS sequence"/>
</dbReference>
<proteinExistence type="predicted"/>
<organism evidence="1 2">
    <name type="scientific">Parageobacillus toebii</name>
    <dbReference type="NCBI Taxonomy" id="153151"/>
    <lineage>
        <taxon>Bacteria</taxon>
        <taxon>Bacillati</taxon>
        <taxon>Bacillota</taxon>
        <taxon>Bacilli</taxon>
        <taxon>Bacillales</taxon>
        <taxon>Anoxybacillaceae</taxon>
        <taxon>Parageobacillus</taxon>
    </lineage>
</organism>
<reference evidence="1 2" key="1">
    <citation type="submission" date="2016-01" db="EMBL/GenBank/DDBJ databases">
        <title>Draft Genome Sequences of Seven Thermophilic Sporeformers Isolated from Foods.</title>
        <authorList>
            <person name="Berendsen E.M."/>
            <person name="Wells-Bennik M.H."/>
            <person name="Krawcyk A.O."/>
            <person name="De Jong A."/>
            <person name="Holsappel S."/>
            <person name="Eijlander R.T."/>
            <person name="Kuipers O.P."/>
        </authorList>
    </citation>
    <scope>NUCLEOTIDE SEQUENCE [LARGE SCALE GENOMIC DNA]</scope>
    <source>
        <strain evidence="1 2">B4110</strain>
    </source>
</reference>
<comment type="caution">
    <text evidence="1">The sequence shown here is derived from an EMBL/GenBank/DDBJ whole genome shotgun (WGS) entry which is preliminary data.</text>
</comment>